<keyword evidence="3" id="KW-0238">DNA-binding</keyword>
<evidence type="ECO:0000256" key="1">
    <source>
        <dbReference type="ARBA" id="ARBA00007871"/>
    </source>
</evidence>
<evidence type="ECO:0000256" key="2">
    <source>
        <dbReference type="ARBA" id="ARBA00023015"/>
    </source>
</evidence>
<accession>A0A133VNF4</accession>
<dbReference type="EMBL" id="LHYK01000019">
    <property type="protein sequence ID" value="KXB07978.1"/>
    <property type="molecule type" value="Genomic_DNA"/>
</dbReference>
<evidence type="ECO:0000256" key="3">
    <source>
        <dbReference type="ARBA" id="ARBA00023125"/>
    </source>
</evidence>
<dbReference type="AlphaFoldDB" id="A0A133VNF4"/>
<dbReference type="InterPro" id="IPR036388">
    <property type="entry name" value="WH-like_DNA-bd_sf"/>
</dbReference>
<dbReference type="SMART" id="SM00529">
    <property type="entry name" value="HTH_DTXR"/>
    <property type="match status" value="1"/>
</dbReference>
<dbReference type="PATRIC" id="fig|1698286.3.peg.148"/>
<evidence type="ECO:0000256" key="4">
    <source>
        <dbReference type="ARBA" id="ARBA00023163"/>
    </source>
</evidence>
<dbReference type="Proteomes" id="UP000070256">
    <property type="component" value="Unassembled WGS sequence"/>
</dbReference>
<dbReference type="PANTHER" id="PTHR33238">
    <property type="entry name" value="IRON (METAL) DEPENDENT REPRESSOR, DTXR FAMILY"/>
    <property type="match status" value="1"/>
</dbReference>
<feature type="domain" description="HTH dtxR-type" evidence="5">
    <location>
        <begin position="10"/>
        <end position="72"/>
    </location>
</feature>
<dbReference type="GO" id="GO:0046914">
    <property type="term" value="F:transition metal ion binding"/>
    <property type="evidence" value="ECO:0007669"/>
    <property type="project" value="InterPro"/>
</dbReference>
<dbReference type="PROSITE" id="PS50944">
    <property type="entry name" value="HTH_DTXR"/>
    <property type="match status" value="1"/>
</dbReference>
<keyword evidence="4" id="KW-0804">Transcription</keyword>
<dbReference type="PANTHER" id="PTHR33238:SF7">
    <property type="entry name" value="IRON-DEPENDENT TRANSCRIPTIONAL REGULATOR"/>
    <property type="match status" value="1"/>
</dbReference>
<keyword evidence="2" id="KW-0805">Transcription regulation</keyword>
<organism evidence="6 7">
    <name type="scientific">candidate division MSBL1 archaeon SCGC-AAA385D11</name>
    <dbReference type="NCBI Taxonomy" id="1698286"/>
    <lineage>
        <taxon>Archaea</taxon>
        <taxon>Methanobacteriati</taxon>
        <taxon>Methanobacteriota</taxon>
        <taxon>candidate division MSBL1</taxon>
    </lineage>
</organism>
<comment type="caution">
    <text evidence="6">The sequence shown here is derived from an EMBL/GenBank/DDBJ whole genome shotgun (WGS) entry which is preliminary data.</text>
</comment>
<proteinExistence type="inferred from homology"/>
<sequence length="145" mass="16545">MEIDLNPEERSESVEDYLEALWVSEEEEKPLAKIKWISSHLDVAPPSAVEILKKMEKQGYVDYETRKGVKLTKKGRKIARQTIRNHRLIETLMKKTLGQEVDEEVACGIEHHLTKEFADALCTELGHPRKCPHGNPIPKGDCCPD</sequence>
<protein>
    <recommendedName>
        <fullName evidence="5">HTH dtxR-type domain-containing protein</fullName>
    </recommendedName>
</protein>
<evidence type="ECO:0000313" key="7">
    <source>
        <dbReference type="Proteomes" id="UP000070256"/>
    </source>
</evidence>
<name>A0A133VNF4_9EURY</name>
<evidence type="ECO:0000313" key="6">
    <source>
        <dbReference type="EMBL" id="KXB07978.1"/>
    </source>
</evidence>
<dbReference type="GO" id="GO:0003677">
    <property type="term" value="F:DNA binding"/>
    <property type="evidence" value="ECO:0007669"/>
    <property type="project" value="UniProtKB-KW"/>
</dbReference>
<dbReference type="GO" id="GO:0003700">
    <property type="term" value="F:DNA-binding transcription factor activity"/>
    <property type="evidence" value="ECO:0007669"/>
    <property type="project" value="InterPro"/>
</dbReference>
<dbReference type="InterPro" id="IPR022687">
    <property type="entry name" value="HTH_DTXR"/>
</dbReference>
<dbReference type="InterPro" id="IPR050536">
    <property type="entry name" value="DtxR_MntR_Metal-Reg"/>
</dbReference>
<dbReference type="Pfam" id="PF01325">
    <property type="entry name" value="Fe_dep_repress"/>
    <property type="match status" value="1"/>
</dbReference>
<dbReference type="InterPro" id="IPR036390">
    <property type="entry name" value="WH_DNA-bd_sf"/>
</dbReference>
<dbReference type="Pfam" id="PF02742">
    <property type="entry name" value="Fe_dep_repr_C"/>
    <property type="match status" value="1"/>
</dbReference>
<dbReference type="SUPFAM" id="SSF47979">
    <property type="entry name" value="Iron-dependent repressor protein, dimerization domain"/>
    <property type="match status" value="1"/>
</dbReference>
<dbReference type="Gene3D" id="1.10.10.10">
    <property type="entry name" value="Winged helix-like DNA-binding domain superfamily/Winged helix DNA-binding domain"/>
    <property type="match status" value="1"/>
</dbReference>
<keyword evidence="7" id="KW-1185">Reference proteome</keyword>
<dbReference type="GO" id="GO:0046983">
    <property type="term" value="F:protein dimerization activity"/>
    <property type="evidence" value="ECO:0007669"/>
    <property type="project" value="InterPro"/>
</dbReference>
<dbReference type="InterPro" id="IPR022689">
    <property type="entry name" value="Iron_dep_repressor"/>
</dbReference>
<dbReference type="SUPFAM" id="SSF46785">
    <property type="entry name" value="Winged helix' DNA-binding domain"/>
    <property type="match status" value="1"/>
</dbReference>
<reference evidence="6 7" key="1">
    <citation type="journal article" date="2016" name="Sci. Rep.">
        <title>Metabolic traits of an uncultured archaeal lineage -MSBL1- from brine pools of the Red Sea.</title>
        <authorList>
            <person name="Mwirichia R."/>
            <person name="Alam I."/>
            <person name="Rashid M."/>
            <person name="Vinu M."/>
            <person name="Ba-Alawi W."/>
            <person name="Anthony Kamau A."/>
            <person name="Kamanda Ngugi D."/>
            <person name="Goker M."/>
            <person name="Klenk H.P."/>
            <person name="Bajic V."/>
            <person name="Stingl U."/>
        </authorList>
    </citation>
    <scope>NUCLEOTIDE SEQUENCE [LARGE SCALE GENOMIC DNA]</scope>
    <source>
        <strain evidence="6">SCGC-AAA385D11</strain>
    </source>
</reference>
<gene>
    <name evidence="6" type="ORF">AKJ58_01335</name>
</gene>
<comment type="similarity">
    <text evidence="1">Belongs to the DtxR/MntR family.</text>
</comment>
<evidence type="ECO:0000259" key="5">
    <source>
        <dbReference type="PROSITE" id="PS50944"/>
    </source>
</evidence>
<dbReference type="InterPro" id="IPR036421">
    <property type="entry name" value="Fe_dep_repressor_sf"/>
</dbReference>
<dbReference type="InterPro" id="IPR001367">
    <property type="entry name" value="Fe_dep_repressor"/>
</dbReference>